<evidence type="ECO:0000313" key="2">
    <source>
        <dbReference type="Proteomes" id="UP000264062"/>
    </source>
</evidence>
<evidence type="ECO:0000313" key="1">
    <source>
        <dbReference type="EMBL" id="HAV92209.1"/>
    </source>
</evidence>
<accession>A0A350H9J3</accession>
<dbReference type="Proteomes" id="UP000264062">
    <property type="component" value="Unassembled WGS sequence"/>
</dbReference>
<organism evidence="1 2">
    <name type="scientific">candidate division WOR-3 bacterium</name>
    <dbReference type="NCBI Taxonomy" id="2052148"/>
    <lineage>
        <taxon>Bacteria</taxon>
        <taxon>Bacteria division WOR-3</taxon>
    </lineage>
</organism>
<protein>
    <submittedName>
        <fullName evidence="1">Uncharacterized protein</fullName>
    </submittedName>
</protein>
<sequence>MKAKDKKRLLKIIGKDFIEETLSDVSLETVLKSTITAFHLLISFKMKKSKEKYYCLRYKVIYLVKLPLKLKLEFNANNKTLYSDKTDLLAEGGFRRQSSCSNKKCLKK</sequence>
<name>A0A350H9J3_UNCW3</name>
<gene>
    <name evidence="1" type="ORF">DCW38_03405</name>
</gene>
<proteinExistence type="predicted"/>
<reference evidence="1 2" key="1">
    <citation type="journal article" date="2018" name="Nat. Biotechnol.">
        <title>A standardized bacterial taxonomy based on genome phylogeny substantially revises the tree of life.</title>
        <authorList>
            <person name="Parks D.H."/>
            <person name="Chuvochina M."/>
            <person name="Waite D.W."/>
            <person name="Rinke C."/>
            <person name="Skarshewski A."/>
            <person name="Chaumeil P.A."/>
            <person name="Hugenholtz P."/>
        </authorList>
    </citation>
    <scope>NUCLEOTIDE SEQUENCE [LARGE SCALE GENOMIC DNA]</scope>
    <source>
        <strain evidence="1">UBA9956</strain>
    </source>
</reference>
<dbReference type="EMBL" id="DMZY01000104">
    <property type="protein sequence ID" value="HAV92209.1"/>
    <property type="molecule type" value="Genomic_DNA"/>
</dbReference>
<dbReference type="AlphaFoldDB" id="A0A350H9J3"/>
<comment type="caution">
    <text evidence="1">The sequence shown here is derived from an EMBL/GenBank/DDBJ whole genome shotgun (WGS) entry which is preliminary data.</text>
</comment>